<dbReference type="PANTHER" id="PTHR42023:SF1">
    <property type="entry name" value="BHLH DOMAIN-CONTAINING PROTEIN"/>
    <property type="match status" value="1"/>
</dbReference>
<evidence type="ECO:0000313" key="3">
    <source>
        <dbReference type="Proteomes" id="UP000224634"/>
    </source>
</evidence>
<feature type="compositionally biased region" description="Polar residues" evidence="1">
    <location>
        <begin position="58"/>
        <end position="67"/>
    </location>
</feature>
<feature type="compositionally biased region" description="Polar residues" evidence="1">
    <location>
        <begin position="363"/>
        <end position="374"/>
    </location>
</feature>
<dbReference type="PANTHER" id="PTHR42023">
    <property type="entry name" value="BHLH DOMAIN-CONTAINING PROTEIN"/>
    <property type="match status" value="1"/>
</dbReference>
<proteinExistence type="predicted"/>
<dbReference type="OrthoDB" id="4507572at2759"/>
<name>A0A2B7YQS8_POLH7</name>
<keyword evidence="3" id="KW-1185">Reference proteome</keyword>
<comment type="caution">
    <text evidence="2">The sequence shown here is derived from an EMBL/GenBank/DDBJ whole genome shotgun (WGS) entry which is preliminary data.</text>
</comment>
<sequence>MWKKPPQRQRGRDAVIGNPTLVETTLDTNTLDSMPSVASPRRQDSGDYRAAGLPPLPSNTMESSSHRLNPPSRPLVASSVYSERMSYADNQATGRNQDAGHYDSQYAQNYNSRYRDIEYPNADVSPPDSPVNAHTGYGRESPDVSPIDDTPQTPVQLPRQDSRFATAIPVPRKAAAPVKDPRNPNKYPSPPSKNRVTSFSHDPSRNTRWDDFSGEPTTSEKGKPAQTTPGSVPLHESSAPKQSQKAPFSLLAKGKELNQARKKFMESRRQPDKDPAAQLPPPREPWKGLSGRSAMVEPVRAKKKSELRPLDVSPRRDSVPGANRRPLPNRGVQVEHTSVAGSKTDAGVLDKSTIKPIVPLKAGNNSPIAIQSSFPKDPLRSHFPDTTSAREQVHRELTPPYMDSTPTATHSKADEGDIMSRIQGLDLNQQPSSRFSMTTYATTEAGSPPGTPRPGSVDRDAPPTPTVPTEIKYPPVRSTKRKPTPSELSMSTLKTLPQCPPEMQAKDRIDAMQARLGDLSRRQMNINTILHELTQVVQPSSIAYDMATRSEVKKTVESLNLELADIKKEEHDLGLKLLRALKKRDEGDSFSEPSGLWIKRVTS</sequence>
<accession>A0A2B7YQS8</accession>
<evidence type="ECO:0000313" key="2">
    <source>
        <dbReference type="EMBL" id="PGH23379.1"/>
    </source>
</evidence>
<reference evidence="2 3" key="1">
    <citation type="submission" date="2017-10" db="EMBL/GenBank/DDBJ databases">
        <title>Comparative genomics in systemic dimorphic fungi from Ajellomycetaceae.</title>
        <authorList>
            <person name="Munoz J.F."/>
            <person name="Mcewen J.G."/>
            <person name="Clay O.K."/>
            <person name="Cuomo C.A."/>
        </authorList>
    </citation>
    <scope>NUCLEOTIDE SEQUENCE [LARGE SCALE GENOMIC DNA]</scope>
    <source>
        <strain evidence="2 3">UAMH7299</strain>
    </source>
</reference>
<feature type="compositionally biased region" description="Basic and acidic residues" evidence="1">
    <location>
        <begin position="202"/>
        <end position="211"/>
    </location>
</feature>
<protein>
    <submittedName>
        <fullName evidence="2">Uncharacterized protein</fullName>
    </submittedName>
</protein>
<feature type="compositionally biased region" description="Basic and acidic residues" evidence="1">
    <location>
        <begin position="253"/>
        <end position="275"/>
    </location>
</feature>
<feature type="compositionally biased region" description="Polar residues" evidence="1">
    <location>
        <begin position="486"/>
        <end position="495"/>
    </location>
</feature>
<feature type="region of interest" description="Disordered" evidence="1">
    <location>
        <begin position="86"/>
        <end position="500"/>
    </location>
</feature>
<evidence type="ECO:0000256" key="1">
    <source>
        <dbReference type="SAM" id="MobiDB-lite"/>
    </source>
</evidence>
<feature type="compositionally biased region" description="Basic and acidic residues" evidence="1">
    <location>
        <begin position="304"/>
        <end position="318"/>
    </location>
</feature>
<organism evidence="2 3">
    <name type="scientific">Polytolypa hystricis (strain UAMH7299)</name>
    <dbReference type="NCBI Taxonomy" id="1447883"/>
    <lineage>
        <taxon>Eukaryota</taxon>
        <taxon>Fungi</taxon>
        <taxon>Dikarya</taxon>
        <taxon>Ascomycota</taxon>
        <taxon>Pezizomycotina</taxon>
        <taxon>Eurotiomycetes</taxon>
        <taxon>Eurotiomycetidae</taxon>
        <taxon>Onygenales</taxon>
        <taxon>Onygenales incertae sedis</taxon>
        <taxon>Polytolypa</taxon>
    </lineage>
</organism>
<dbReference type="AlphaFoldDB" id="A0A2B7YQS8"/>
<dbReference type="Proteomes" id="UP000224634">
    <property type="component" value="Unassembled WGS sequence"/>
</dbReference>
<gene>
    <name evidence="2" type="ORF">AJ80_02632</name>
</gene>
<feature type="compositionally biased region" description="Polar residues" evidence="1">
    <location>
        <begin position="21"/>
        <end position="33"/>
    </location>
</feature>
<dbReference type="EMBL" id="PDNA01000025">
    <property type="protein sequence ID" value="PGH23379.1"/>
    <property type="molecule type" value="Genomic_DNA"/>
</dbReference>
<feature type="region of interest" description="Disordered" evidence="1">
    <location>
        <begin position="1"/>
        <end position="74"/>
    </location>
</feature>
<feature type="compositionally biased region" description="Polar residues" evidence="1">
    <location>
        <begin position="426"/>
        <end position="445"/>
    </location>
</feature>